<feature type="non-terminal residue" evidence="2">
    <location>
        <position position="480"/>
    </location>
</feature>
<feature type="non-terminal residue" evidence="2">
    <location>
        <position position="1"/>
    </location>
</feature>
<feature type="compositionally biased region" description="Basic and acidic residues" evidence="1">
    <location>
        <begin position="175"/>
        <end position="186"/>
    </location>
</feature>
<organism evidence="2 3">
    <name type="scientific">Triparma retinervis</name>
    <dbReference type="NCBI Taxonomy" id="2557542"/>
    <lineage>
        <taxon>Eukaryota</taxon>
        <taxon>Sar</taxon>
        <taxon>Stramenopiles</taxon>
        <taxon>Ochrophyta</taxon>
        <taxon>Bolidophyceae</taxon>
        <taxon>Parmales</taxon>
        <taxon>Triparmaceae</taxon>
        <taxon>Triparma</taxon>
    </lineage>
</organism>
<name>A0A9W6ZM16_9STRA</name>
<dbReference type="AlphaFoldDB" id="A0A9W6ZM16"/>
<sequence>DSTYEKERLSILAKLKLAPDSVVSECLGATSQFDSATAGLGLFARNRRLRKASEKEKKATKSHRVLTLDKQNLRKRLVYSKELNEIVKEMGDRLMNDEEIPLNLWTQYDRLQRNPNLKQRTLTDLELGTATRTPGPGAYIGSGGGGKKKGDKNIKIPSSFGKSERWGGGGGGGLRRSESQVSEDKAAAAAANASYMRTGKLSQRGGMKWGEDERGKLNDLYWELGRPKRRESVKEHYELYALRHRVLFKNRPKEEIIARVKHMLKFNMFKELGEADFWSLKKKDRQDSLTAPCKSQRPPPPSFASLSYASKRAHLKSPFSSVLSNRSSGPAMMFPQGSRRPLSPGSRVVVPDPSSQSSDPPDFSSLGVQSLSEMRSEWGRSFLRAGGLKSNLSASEEHESIEPTSTTYRPLYSLVTERAPSHPMYDRPDGSVKIRDKFEAMTGPGSYEEGGSVGAQTLSTRENSGKAAFTREDRLKFMSV</sequence>
<comment type="caution">
    <text evidence="2">The sequence shown here is derived from an EMBL/GenBank/DDBJ whole genome shotgun (WGS) entry which is preliminary data.</text>
</comment>
<evidence type="ECO:0000313" key="2">
    <source>
        <dbReference type="EMBL" id="GMH57089.1"/>
    </source>
</evidence>
<accession>A0A9W6ZM16</accession>
<feature type="region of interest" description="Disordered" evidence="1">
    <location>
        <begin position="128"/>
        <end position="186"/>
    </location>
</feature>
<gene>
    <name evidence="2" type="ORF">TrRE_jg900</name>
</gene>
<proteinExistence type="predicted"/>
<keyword evidence="3" id="KW-1185">Reference proteome</keyword>
<feature type="compositionally biased region" description="Polar residues" evidence="1">
    <location>
        <begin position="319"/>
        <end position="328"/>
    </location>
</feature>
<reference evidence="2" key="1">
    <citation type="submission" date="2022-07" db="EMBL/GenBank/DDBJ databases">
        <title>Genome analysis of Parmales, a sister group of diatoms, reveals the evolutionary specialization of diatoms from phago-mixotrophs to photoautotrophs.</title>
        <authorList>
            <person name="Ban H."/>
            <person name="Sato S."/>
            <person name="Yoshikawa S."/>
            <person name="Kazumasa Y."/>
            <person name="Nakamura Y."/>
            <person name="Ichinomiya M."/>
            <person name="Saitoh K."/>
            <person name="Sato N."/>
            <person name="Blanc-Mathieu R."/>
            <person name="Endo H."/>
            <person name="Kuwata A."/>
            <person name="Ogata H."/>
        </authorList>
    </citation>
    <scope>NUCLEOTIDE SEQUENCE</scope>
</reference>
<feature type="region of interest" description="Disordered" evidence="1">
    <location>
        <begin position="441"/>
        <end position="467"/>
    </location>
</feature>
<protein>
    <submittedName>
        <fullName evidence="2">Uncharacterized protein</fullName>
    </submittedName>
</protein>
<feature type="region of interest" description="Disordered" evidence="1">
    <location>
        <begin position="319"/>
        <end position="367"/>
    </location>
</feature>
<dbReference type="EMBL" id="BRXZ01000902">
    <property type="protein sequence ID" value="GMH57089.1"/>
    <property type="molecule type" value="Genomic_DNA"/>
</dbReference>
<dbReference type="Proteomes" id="UP001165082">
    <property type="component" value="Unassembled WGS sequence"/>
</dbReference>
<evidence type="ECO:0000256" key="1">
    <source>
        <dbReference type="SAM" id="MobiDB-lite"/>
    </source>
</evidence>
<dbReference type="OrthoDB" id="190789at2759"/>
<feature type="compositionally biased region" description="Low complexity" evidence="1">
    <location>
        <begin position="346"/>
        <end position="365"/>
    </location>
</feature>
<evidence type="ECO:0000313" key="3">
    <source>
        <dbReference type="Proteomes" id="UP001165082"/>
    </source>
</evidence>